<dbReference type="AlphaFoldDB" id="A0A074Y9S5"/>
<dbReference type="SUPFAM" id="SSF81383">
    <property type="entry name" value="F-box domain"/>
    <property type="match status" value="1"/>
</dbReference>
<dbReference type="SUPFAM" id="SSF52047">
    <property type="entry name" value="RNI-like"/>
    <property type="match status" value="1"/>
</dbReference>
<dbReference type="Pfam" id="PF12937">
    <property type="entry name" value="F-box-like"/>
    <property type="match status" value="1"/>
</dbReference>
<dbReference type="HOGENOM" id="CLU_042058_0_0_1"/>
<evidence type="ECO:0000313" key="2">
    <source>
        <dbReference type="EMBL" id="KEQ94520.1"/>
    </source>
</evidence>
<keyword evidence="3" id="KW-1185">Reference proteome</keyword>
<dbReference type="RefSeq" id="XP_013342800.1">
    <property type="nucleotide sequence ID" value="XM_013487346.1"/>
</dbReference>
<reference evidence="2 3" key="1">
    <citation type="journal article" date="2014" name="BMC Genomics">
        <title>Genome sequencing of four Aureobasidium pullulans varieties: biotechnological potential, stress tolerance, and description of new species.</title>
        <authorList>
            <person name="Gostin Ar C."/>
            <person name="Ohm R.A."/>
            <person name="Kogej T."/>
            <person name="Sonjak S."/>
            <person name="Turk M."/>
            <person name="Zajc J."/>
            <person name="Zalar P."/>
            <person name="Grube M."/>
            <person name="Sun H."/>
            <person name="Han J."/>
            <person name="Sharma A."/>
            <person name="Chiniquy J."/>
            <person name="Ngan C.Y."/>
            <person name="Lipzen A."/>
            <person name="Barry K."/>
            <person name="Grigoriev I.V."/>
            <person name="Gunde-Cimerman N."/>
        </authorList>
    </citation>
    <scope>NUCLEOTIDE SEQUENCE [LARGE SCALE GENOMIC DNA]</scope>
    <source>
        <strain evidence="2 3">EXF-2481</strain>
    </source>
</reference>
<organism evidence="2 3">
    <name type="scientific">Aureobasidium subglaciale (strain EXF-2481)</name>
    <name type="common">Aureobasidium pullulans var. subglaciale</name>
    <dbReference type="NCBI Taxonomy" id="1043005"/>
    <lineage>
        <taxon>Eukaryota</taxon>
        <taxon>Fungi</taxon>
        <taxon>Dikarya</taxon>
        <taxon>Ascomycota</taxon>
        <taxon>Pezizomycotina</taxon>
        <taxon>Dothideomycetes</taxon>
        <taxon>Dothideomycetidae</taxon>
        <taxon>Dothideales</taxon>
        <taxon>Saccotheciaceae</taxon>
        <taxon>Aureobasidium</taxon>
    </lineage>
</organism>
<accession>A0A074Y9S5</accession>
<sequence>MDDNVHTPHLPPEILLSIFQTIEGHHTCLRSAALVSKEWFDPATDVLWRDPPPAALASLPARRRQFYATKITELYFRSVDESKYHSQYKNLKFPRLKCIGLDVVRLRKNQKLHLGHYIQPRLESFSYWGGHPCEDALERLETECPRLHDLHLVEPLELELDVEKLNKFLRNRTSLRNIEFGRGWTYSLQNEVLAQVSTIDHLERLDIVPFLRPAMVQEVFSDPSNKFKNLRILHLRLPSVSVALLAAAADSVDTLFLEAGDSENDVLQALEPMTHLRHLEIEYHNLHRGVDFSEESMKSLGTFQDLEILLIRTWTRGRAYFNNINAAWLGDEQFDSLMSSLPKLKSLAFQVECSITLKAITSLSKTHPEIYCCDLYGVFDLDDWAIPTEPIFPQLRRFAIDAPNLRGRTRASTTSLPAKVDRIIDIILRQLPMLEQLGFHDFERNVVADQVLEKYAVRIDGAFNEKQATTHRPWSWMVKNPRVKSRKSVDHANDMELIRRNGLSHVFDMYDLGRDGD</sequence>
<dbReference type="PANTHER" id="PTHR38926">
    <property type="entry name" value="F-BOX DOMAIN CONTAINING PROTEIN, EXPRESSED"/>
    <property type="match status" value="1"/>
</dbReference>
<evidence type="ECO:0000259" key="1">
    <source>
        <dbReference type="Pfam" id="PF12937"/>
    </source>
</evidence>
<dbReference type="EMBL" id="KL584762">
    <property type="protein sequence ID" value="KEQ94520.1"/>
    <property type="molecule type" value="Genomic_DNA"/>
</dbReference>
<dbReference type="PANTHER" id="PTHR38926:SF5">
    <property type="entry name" value="F-BOX AND LEUCINE-RICH REPEAT PROTEIN 6"/>
    <property type="match status" value="1"/>
</dbReference>
<proteinExistence type="predicted"/>
<dbReference type="OMA" id="WSTIERP"/>
<dbReference type="GeneID" id="25369324"/>
<dbReference type="InterPro" id="IPR036047">
    <property type="entry name" value="F-box-like_dom_sf"/>
</dbReference>
<dbReference type="OrthoDB" id="2305901at2759"/>
<dbReference type="InterPro" id="IPR032675">
    <property type="entry name" value="LRR_dom_sf"/>
</dbReference>
<protein>
    <recommendedName>
        <fullName evidence="1">F-box domain-containing protein</fullName>
    </recommendedName>
</protein>
<name>A0A074Y9S5_AURSE</name>
<dbReference type="Gene3D" id="3.80.10.10">
    <property type="entry name" value="Ribonuclease Inhibitor"/>
    <property type="match status" value="1"/>
</dbReference>
<dbReference type="Gene3D" id="1.20.1280.50">
    <property type="match status" value="1"/>
</dbReference>
<dbReference type="InterPro" id="IPR001810">
    <property type="entry name" value="F-box_dom"/>
</dbReference>
<evidence type="ECO:0000313" key="3">
    <source>
        <dbReference type="Proteomes" id="UP000030641"/>
    </source>
</evidence>
<gene>
    <name evidence="2" type="ORF">AUEXF2481DRAFT_6001</name>
</gene>
<dbReference type="STRING" id="1043005.A0A074Y9S5"/>
<feature type="domain" description="F-box" evidence="1">
    <location>
        <begin position="8"/>
        <end position="50"/>
    </location>
</feature>
<dbReference type="Proteomes" id="UP000030641">
    <property type="component" value="Unassembled WGS sequence"/>
</dbReference>
<dbReference type="InParanoid" id="A0A074Y9S5"/>